<dbReference type="EMBL" id="JAWXYG010000014">
    <property type="protein sequence ID" value="KAK4253997.1"/>
    <property type="molecule type" value="Genomic_DNA"/>
</dbReference>
<name>A0AAE1IPY8_9FABA</name>
<feature type="compositionally biased region" description="Polar residues" evidence="1">
    <location>
        <begin position="78"/>
        <end position="95"/>
    </location>
</feature>
<accession>A0AAE1IPY8</accession>
<gene>
    <name evidence="2" type="ORF">QN277_009434</name>
</gene>
<protein>
    <submittedName>
        <fullName evidence="2">Uncharacterized protein</fullName>
    </submittedName>
</protein>
<sequence>MAGIDDSVPLNCDWGPPSPNPRSFFSKMLGEDNLSRQVSEPLGNGRTKELFVQQNQELIITGNFNTRDMAPQDDASGCQFNDTTSLSENKSSSRGNLVERMTARAGFNAPRLNTESIRSADPTMNSDTQSAYLTIPPGLSPTTRLESVVFLSKTMNLHSSVILDHSHWFTCDLGSLSDLLLSLLHF</sequence>
<reference evidence="2" key="1">
    <citation type="submission" date="2023-10" db="EMBL/GenBank/DDBJ databases">
        <title>Chromosome-level genome of the transformable northern wattle, Acacia crassicarpa.</title>
        <authorList>
            <person name="Massaro I."/>
            <person name="Sinha N.R."/>
            <person name="Poethig S."/>
            <person name="Leichty A.R."/>
        </authorList>
    </citation>
    <scope>NUCLEOTIDE SEQUENCE</scope>
    <source>
        <strain evidence="2">Acra3RX</strain>
        <tissue evidence="2">Leaf</tissue>
    </source>
</reference>
<evidence type="ECO:0000313" key="2">
    <source>
        <dbReference type="EMBL" id="KAK4253997.1"/>
    </source>
</evidence>
<evidence type="ECO:0000256" key="1">
    <source>
        <dbReference type="SAM" id="MobiDB-lite"/>
    </source>
</evidence>
<dbReference type="Proteomes" id="UP001293593">
    <property type="component" value="Unassembled WGS sequence"/>
</dbReference>
<proteinExistence type="predicted"/>
<keyword evidence="3" id="KW-1185">Reference proteome</keyword>
<dbReference type="AlphaFoldDB" id="A0AAE1IPY8"/>
<comment type="caution">
    <text evidence="2">The sequence shown here is derived from an EMBL/GenBank/DDBJ whole genome shotgun (WGS) entry which is preliminary data.</text>
</comment>
<evidence type="ECO:0000313" key="3">
    <source>
        <dbReference type="Proteomes" id="UP001293593"/>
    </source>
</evidence>
<organism evidence="2 3">
    <name type="scientific">Acacia crassicarpa</name>
    <name type="common">northern wattle</name>
    <dbReference type="NCBI Taxonomy" id="499986"/>
    <lineage>
        <taxon>Eukaryota</taxon>
        <taxon>Viridiplantae</taxon>
        <taxon>Streptophyta</taxon>
        <taxon>Embryophyta</taxon>
        <taxon>Tracheophyta</taxon>
        <taxon>Spermatophyta</taxon>
        <taxon>Magnoliopsida</taxon>
        <taxon>eudicotyledons</taxon>
        <taxon>Gunneridae</taxon>
        <taxon>Pentapetalae</taxon>
        <taxon>rosids</taxon>
        <taxon>fabids</taxon>
        <taxon>Fabales</taxon>
        <taxon>Fabaceae</taxon>
        <taxon>Caesalpinioideae</taxon>
        <taxon>mimosoid clade</taxon>
        <taxon>Acacieae</taxon>
        <taxon>Acacia</taxon>
    </lineage>
</organism>
<feature type="region of interest" description="Disordered" evidence="1">
    <location>
        <begin position="1"/>
        <end position="22"/>
    </location>
</feature>
<feature type="region of interest" description="Disordered" evidence="1">
    <location>
        <begin position="67"/>
        <end position="95"/>
    </location>
</feature>